<accession>A0ABV5VYB5</accession>
<proteinExistence type="predicted"/>
<dbReference type="Pfam" id="PF25778">
    <property type="entry name" value="DUF7948"/>
    <property type="match status" value="1"/>
</dbReference>
<dbReference type="RefSeq" id="WP_344901789.1">
    <property type="nucleotide sequence ID" value="NZ_BAAAYO010000001.1"/>
</dbReference>
<dbReference type="CDD" id="cd00063">
    <property type="entry name" value="FN3"/>
    <property type="match status" value="2"/>
</dbReference>
<feature type="domain" description="Fibronectin type-III" evidence="1">
    <location>
        <begin position="416"/>
        <end position="502"/>
    </location>
</feature>
<dbReference type="PROSITE" id="PS50853">
    <property type="entry name" value="FN3"/>
    <property type="match status" value="1"/>
</dbReference>
<organism evidence="2 3">
    <name type="scientific">Paenibacillus hodogayensis</name>
    <dbReference type="NCBI Taxonomy" id="279208"/>
    <lineage>
        <taxon>Bacteria</taxon>
        <taxon>Bacillati</taxon>
        <taxon>Bacillota</taxon>
        <taxon>Bacilli</taxon>
        <taxon>Bacillales</taxon>
        <taxon>Paenibacillaceae</taxon>
        <taxon>Paenibacillus</taxon>
    </lineage>
</organism>
<sequence length="640" mass="73645">MLRKFIWLFTLFTVLLELCLSTKSIIHASPEIGLEVVGEQFNKQVEFLNKSKEDGKKKKREKTQELESKRTEYSKTFINNDNTVTVVKTTHSQHYQSEGKWLDIDNNIKDLSESHFGNTKENGNSFFFEKERAVTKVVYEDYFIKYEAITERTASASVQDDVLIYPDVWQDVDIRYRTMNDSLKMEMVLKTSLAPKNMRFKVETKGLLLQKNTDGSLSYSNEDGKVVYIIPEMWVMDSSNNDKRYDNVTTNLITNSIDNEQILEIIVDSQGLQYPLLIDPTTTRTIDISYDSGNTFYVDTSDIDVSKIIELKISNSTHSGNYIPQNMPAQIFLTREEYGDLNGYDYPGSDGRNVTWISETSSFDGFGNYSILDKNDVIRLYGGTGKFYGVVFYNYFFVSYYSYLAVEITYTVDQTSPSNLRAEITPEFSVKLTWDPAPNPSLVNKYEVLMNNSVIQNTSSTQVYIYGLPKNKNNYRFSVQSRLVDGTTSPTSNEVHIELNDASAPSNLDWYPIPDGSIGLYWTPADEPSLVSSYQVFVNGVEMKHTQSDRIFVRNFFPGRNYKFKIRSVRTIDGAYSDFTNEVEFKKAESSTYRKSYEYGYETNGRLSYVDISNSIRIYYHYDKNGNPYASSIIDNLIFF</sequence>
<protein>
    <recommendedName>
        <fullName evidence="1">Fibronectin type-III domain-containing protein</fullName>
    </recommendedName>
</protein>
<dbReference type="SUPFAM" id="SSF49265">
    <property type="entry name" value="Fibronectin type III"/>
    <property type="match status" value="1"/>
</dbReference>
<dbReference type="InterPro" id="IPR003961">
    <property type="entry name" value="FN3_dom"/>
</dbReference>
<evidence type="ECO:0000313" key="3">
    <source>
        <dbReference type="Proteomes" id="UP001589619"/>
    </source>
</evidence>
<comment type="caution">
    <text evidence="2">The sequence shown here is derived from an EMBL/GenBank/DDBJ whole genome shotgun (WGS) entry which is preliminary data.</text>
</comment>
<dbReference type="InterPro" id="IPR036116">
    <property type="entry name" value="FN3_sf"/>
</dbReference>
<dbReference type="Gene3D" id="2.60.40.10">
    <property type="entry name" value="Immunoglobulins"/>
    <property type="match status" value="2"/>
</dbReference>
<dbReference type="SMART" id="SM00060">
    <property type="entry name" value="FN3"/>
    <property type="match status" value="2"/>
</dbReference>
<dbReference type="InterPro" id="IPR013783">
    <property type="entry name" value="Ig-like_fold"/>
</dbReference>
<keyword evidence="3" id="KW-1185">Reference proteome</keyword>
<gene>
    <name evidence="2" type="ORF">ACFFNY_17195</name>
</gene>
<dbReference type="InterPro" id="IPR057708">
    <property type="entry name" value="DUF7948"/>
</dbReference>
<dbReference type="EMBL" id="JBHMAG010000012">
    <property type="protein sequence ID" value="MFB9753303.1"/>
    <property type="molecule type" value="Genomic_DNA"/>
</dbReference>
<evidence type="ECO:0000259" key="1">
    <source>
        <dbReference type="PROSITE" id="PS50853"/>
    </source>
</evidence>
<name>A0ABV5VYB5_9BACL</name>
<evidence type="ECO:0000313" key="2">
    <source>
        <dbReference type="EMBL" id="MFB9753303.1"/>
    </source>
</evidence>
<dbReference type="Proteomes" id="UP001589619">
    <property type="component" value="Unassembled WGS sequence"/>
</dbReference>
<reference evidence="2 3" key="1">
    <citation type="submission" date="2024-09" db="EMBL/GenBank/DDBJ databases">
        <authorList>
            <person name="Sun Q."/>
            <person name="Mori K."/>
        </authorList>
    </citation>
    <scope>NUCLEOTIDE SEQUENCE [LARGE SCALE GENOMIC DNA]</scope>
    <source>
        <strain evidence="2 3">JCM 12520</strain>
    </source>
</reference>